<dbReference type="Gene3D" id="3.30.420.40">
    <property type="match status" value="2"/>
</dbReference>
<dbReference type="Gene3D" id="3.40.50.300">
    <property type="entry name" value="P-loop containing nucleotide triphosphate hydrolases"/>
    <property type="match status" value="1"/>
</dbReference>
<dbReference type="InterPro" id="IPR056884">
    <property type="entry name" value="NPHP3-like_N"/>
</dbReference>
<keyword evidence="2" id="KW-0547">Nucleotide-binding</keyword>
<dbReference type="InterPro" id="IPR027417">
    <property type="entry name" value="P-loop_NTPase"/>
</dbReference>
<keyword evidence="3" id="KW-0067">ATP-binding</keyword>
<evidence type="ECO:0000256" key="4">
    <source>
        <dbReference type="PROSITE-ProRule" id="PRU00023"/>
    </source>
</evidence>
<evidence type="ECO:0000259" key="6">
    <source>
        <dbReference type="Pfam" id="PF24883"/>
    </source>
</evidence>
<dbReference type="InterPro" id="IPR013126">
    <property type="entry name" value="Hsp_70_fam"/>
</dbReference>
<protein>
    <recommendedName>
        <fullName evidence="6">Nephrocystin 3-like N-terminal domain-containing protein</fullName>
    </recommendedName>
</protein>
<dbReference type="InterPro" id="IPR043129">
    <property type="entry name" value="ATPase_NBD"/>
</dbReference>
<evidence type="ECO:0000313" key="8">
    <source>
        <dbReference type="Proteomes" id="UP001521184"/>
    </source>
</evidence>
<proteinExistence type="predicted"/>
<dbReference type="SMART" id="SM00248">
    <property type="entry name" value="ANK"/>
    <property type="match status" value="5"/>
</dbReference>
<dbReference type="Proteomes" id="UP001521184">
    <property type="component" value="Unassembled WGS sequence"/>
</dbReference>
<feature type="repeat" description="ANK" evidence="4">
    <location>
        <begin position="1318"/>
        <end position="1351"/>
    </location>
</feature>
<dbReference type="EMBL" id="JAKEKT020000122">
    <property type="protein sequence ID" value="KAL1635032.1"/>
    <property type="molecule type" value="Genomic_DNA"/>
</dbReference>
<evidence type="ECO:0000256" key="5">
    <source>
        <dbReference type="SAM" id="MobiDB-lite"/>
    </source>
</evidence>
<accession>A0ABR3T6Q1</accession>
<evidence type="ECO:0000256" key="3">
    <source>
        <dbReference type="ARBA" id="ARBA00022840"/>
    </source>
</evidence>
<dbReference type="CDD" id="cd10170">
    <property type="entry name" value="ASKHA_NBD_HSP70"/>
    <property type="match status" value="1"/>
</dbReference>
<dbReference type="PROSITE" id="PS50297">
    <property type="entry name" value="ANK_REP_REGION"/>
    <property type="match status" value="1"/>
</dbReference>
<reference evidence="7 8" key="1">
    <citation type="journal article" date="2023" name="Plant Dis.">
        <title>First Report of Diplodia intermedia Causing Canker and Dieback Diseases on Apple Trees in Canada.</title>
        <authorList>
            <person name="Ellouze W."/>
            <person name="Ilyukhin E."/>
            <person name="Sulman M."/>
            <person name="Ali S."/>
        </authorList>
    </citation>
    <scope>NUCLEOTIDE SEQUENCE [LARGE SCALE GENOMIC DNA]</scope>
    <source>
        <strain evidence="7 8">M45-28</strain>
    </source>
</reference>
<dbReference type="SUPFAM" id="SSF52540">
    <property type="entry name" value="P-loop containing nucleoside triphosphate hydrolases"/>
    <property type="match status" value="1"/>
</dbReference>
<dbReference type="InterPro" id="IPR036770">
    <property type="entry name" value="Ankyrin_rpt-contain_sf"/>
</dbReference>
<dbReference type="Gene3D" id="1.25.40.20">
    <property type="entry name" value="Ankyrin repeat-containing domain"/>
    <property type="match status" value="2"/>
</dbReference>
<keyword evidence="8" id="KW-1185">Reference proteome</keyword>
<evidence type="ECO:0000256" key="1">
    <source>
        <dbReference type="ARBA" id="ARBA00022737"/>
    </source>
</evidence>
<dbReference type="PROSITE" id="PS50088">
    <property type="entry name" value="ANK_REPEAT"/>
    <property type="match status" value="1"/>
</dbReference>
<keyword evidence="4" id="KW-0040">ANK repeat</keyword>
<dbReference type="Pfam" id="PF12796">
    <property type="entry name" value="Ank_2"/>
    <property type="match status" value="2"/>
</dbReference>
<dbReference type="PANTHER" id="PTHR14187">
    <property type="entry name" value="ALPHA KINASE/ELONGATION FACTOR 2 KINASE"/>
    <property type="match status" value="1"/>
</dbReference>
<feature type="region of interest" description="Disordered" evidence="5">
    <location>
        <begin position="1270"/>
        <end position="1304"/>
    </location>
</feature>
<organism evidence="7 8">
    <name type="scientific">Diplodia intermedia</name>
    <dbReference type="NCBI Taxonomy" id="856260"/>
    <lineage>
        <taxon>Eukaryota</taxon>
        <taxon>Fungi</taxon>
        <taxon>Dikarya</taxon>
        <taxon>Ascomycota</taxon>
        <taxon>Pezizomycotina</taxon>
        <taxon>Dothideomycetes</taxon>
        <taxon>Dothideomycetes incertae sedis</taxon>
        <taxon>Botryosphaeriales</taxon>
        <taxon>Botryosphaeriaceae</taxon>
        <taxon>Diplodia</taxon>
    </lineage>
</organism>
<dbReference type="PANTHER" id="PTHR14187:SF5">
    <property type="entry name" value="HEAT SHOCK 70 KDA PROTEIN 12A"/>
    <property type="match status" value="1"/>
</dbReference>
<comment type="caution">
    <text evidence="7">The sequence shown here is derived from an EMBL/GenBank/DDBJ whole genome shotgun (WGS) entry which is preliminary data.</text>
</comment>
<keyword evidence="1" id="KW-0677">Repeat</keyword>
<name>A0ABR3T6Q1_9PEZI</name>
<gene>
    <name evidence="7" type="ORF">SLS58_010427</name>
</gene>
<dbReference type="SUPFAM" id="SSF53067">
    <property type="entry name" value="Actin-like ATPase domain"/>
    <property type="match status" value="2"/>
</dbReference>
<sequence>MLSQIVVGIDYGTTHSGVSWAVKTKAGAHKVRVINDWPNPHAQNATADKVPTTVSYGGDRKLDRWGYANTPGDSTLKWFKVLLEPDNKYRNAVEEVKTSMKLLNLIGKSPEDLTADYLSLIWKYTKDDLRRHQGQDWEDIYALKVVLTVPAIWSAAAKEKTLRAAKAAGFPADITLVTEPEAAAIAVLKDKAAEEGLEVGDSFVVCDAGGGTVDLISYNIKSLSPLQIEESAIGDGDLCGSVFLDRAFERYIATIIGPERYRTQFSQKAKTNMMREFEYGVKRVFTGENALYTVDLKGSGDDSKNGIDDDTITLNLSMLKTIFDHVCNQVQTLVERQVDSVGEHGSKVKAVLLVGGFGSSKYLFNHISAAQKASGIRVLQSTNAWSAICRGATEWGLENADAVAVCPGRTNKTVVSRLSRYSYGVALSCLWDASIHDEDDRYFDQAEGVYRARNQMRWLLKRGQRIKDGQVLKLSLYETVDVGCRDCERLNFTRCLYICGKDIPSKRQDSSVIKFCSVSYAIPRNQLSMEKVYTGKVNGKSYRDAIFNLVLKMGGAKVDFRVYYNDKLAANSKHGSHDISAEDVEELVRKAYMVEDNVRISVGIVALSGLNGHACGSFKSKGGDYKWLRDDLCPSPPNAHVYIYGYGTEMEGSDSFQNLEDLSLSLKLILKALLQPLTTALCQMSERKTVDEDGILEALQAVLLFGTPNQGMNIESLIPMVDGQANESFVRSLDYDSAELRHQARVWHRVFVERGDEKTSSLFEVFSFYETKNSPTAIKILAAENSTCTWFTAHLDFTDWLHNDRGLLWLQGLPGAGKSITMKHAVHSTQKDQPHNAVVASFFIYGLGTDLKKTLLGLCCSLIRQLLLHVPEAFLPMLPEARDKHEPQDWSPFELQEHLKQGLINAASARPIIIFIDALDEFSDGEKERGILLRFLRDLCYGSQYSGLRVKVCVSCRYHPNLYNKGRVIPAEKHNRDDIATFVRSSLIDLPLSKKQPLEDHIIDFSGGVFQWAYLVCTGVLDLHRAGKPHRAILSDIESIPTELHSLYSRLLDDITDEDKAQSLKLFRWVCFGERRICLRELQHALAMAPDMTELSTTEQETFIEELEDVKNAAKHLSKGLAVLKSHQGWGERLRLIHVSVMDFMCDGGLKTLQEAEQSDSHSSPEGASHYYLSRVLLTYMFLRGTRDVSEDISSVTSSRFPLDTHTQTSVIFHMQGAEKHGVDQADLLHLFGWPHETRAVQTIRHFKNAFVGASLIHMLAAWGIPSASRPLIQRNPDGGPRSKPDSSTSAPLRAHPPPAAILLPSSQVNPDLPDSENALTPLHFAIEHGNADIAASLLRSARVDPNAQTKNRHTPLSMAVRHRRALIVSELLSRPCVDPNARNCEGNSVLYAAAAHCVEDDSVRELLGDARVDENARNRDGRTPVLLASDEVDINASDKRGQTPLIALVRYAGDLDASERAELDDVFERLLAHPGVECGAKDKMQRAALLYAATEGLEMYTRVLLERGGGAVDKDKLGRTALSQAAAKGHLQIVEIILDVERLDAETLQLAYQEAKKKRREDVMRRLVATGKVRDD</sequence>
<evidence type="ECO:0000256" key="2">
    <source>
        <dbReference type="ARBA" id="ARBA00022741"/>
    </source>
</evidence>
<dbReference type="SUPFAM" id="SSF48403">
    <property type="entry name" value="Ankyrin repeat"/>
    <property type="match status" value="1"/>
</dbReference>
<feature type="domain" description="Nephrocystin 3-like N-terminal" evidence="6">
    <location>
        <begin position="787"/>
        <end position="957"/>
    </location>
</feature>
<evidence type="ECO:0000313" key="7">
    <source>
        <dbReference type="EMBL" id="KAL1635032.1"/>
    </source>
</evidence>
<dbReference type="Gene3D" id="3.90.640.10">
    <property type="entry name" value="Actin, Chain A, domain 4"/>
    <property type="match status" value="1"/>
</dbReference>
<dbReference type="Pfam" id="PF24883">
    <property type="entry name" value="NPHP3_N"/>
    <property type="match status" value="1"/>
</dbReference>
<dbReference type="Pfam" id="PF00012">
    <property type="entry name" value="HSP70"/>
    <property type="match status" value="1"/>
</dbReference>
<dbReference type="InterPro" id="IPR002110">
    <property type="entry name" value="Ankyrin_rpt"/>
</dbReference>